<proteinExistence type="predicted"/>
<accession>A0A8S3Q0H4</accession>
<name>A0A8S3Q0H4_MYTED</name>
<dbReference type="SUPFAM" id="SSF56112">
    <property type="entry name" value="Protein kinase-like (PK-like)"/>
    <property type="match status" value="1"/>
</dbReference>
<feature type="transmembrane region" description="Helical" evidence="10">
    <location>
        <begin position="367"/>
        <end position="387"/>
    </location>
</feature>
<evidence type="ECO:0000256" key="3">
    <source>
        <dbReference type="ARBA" id="ARBA00022692"/>
    </source>
</evidence>
<comment type="subcellular location">
    <subcellularLocation>
        <location evidence="1">Membrane</location>
    </subcellularLocation>
</comment>
<keyword evidence="5 10" id="KW-1133">Transmembrane helix</keyword>
<evidence type="ECO:0000259" key="11">
    <source>
        <dbReference type="PROSITE" id="PS50011"/>
    </source>
</evidence>
<evidence type="ECO:0000256" key="6">
    <source>
        <dbReference type="ARBA" id="ARBA00023136"/>
    </source>
</evidence>
<keyword evidence="4" id="KW-0547">Nucleotide-binding</keyword>
<evidence type="ECO:0000256" key="7">
    <source>
        <dbReference type="ARBA" id="ARBA00023239"/>
    </source>
</evidence>
<dbReference type="GO" id="GO:0001653">
    <property type="term" value="F:peptide receptor activity"/>
    <property type="evidence" value="ECO:0007669"/>
    <property type="project" value="TreeGrafter"/>
</dbReference>
<evidence type="ECO:0000256" key="9">
    <source>
        <dbReference type="SAM" id="MobiDB-lite"/>
    </source>
</evidence>
<dbReference type="EC" id="4.6.1.2" evidence="2"/>
<protein>
    <recommendedName>
        <fullName evidence="2">guanylate cyclase</fullName>
        <ecNumber evidence="2">4.6.1.2</ecNumber>
    </recommendedName>
</protein>
<keyword evidence="6 10" id="KW-0472">Membrane</keyword>
<dbReference type="GO" id="GO:0007168">
    <property type="term" value="P:receptor guanylyl cyclase signaling pathway"/>
    <property type="evidence" value="ECO:0007669"/>
    <property type="project" value="TreeGrafter"/>
</dbReference>
<dbReference type="GO" id="GO:0004672">
    <property type="term" value="F:protein kinase activity"/>
    <property type="evidence" value="ECO:0007669"/>
    <property type="project" value="InterPro"/>
</dbReference>
<evidence type="ECO:0000256" key="8">
    <source>
        <dbReference type="ARBA" id="ARBA00023293"/>
    </source>
</evidence>
<dbReference type="InterPro" id="IPR028082">
    <property type="entry name" value="Peripla_BP_I"/>
</dbReference>
<dbReference type="EMBL" id="CAJPWZ010000173">
    <property type="protein sequence ID" value="CAG2187580.1"/>
    <property type="molecule type" value="Genomic_DNA"/>
</dbReference>
<feature type="transmembrane region" description="Helical" evidence="10">
    <location>
        <begin position="294"/>
        <end position="313"/>
    </location>
</feature>
<feature type="compositionally biased region" description="Acidic residues" evidence="9">
    <location>
        <begin position="769"/>
        <end position="781"/>
    </location>
</feature>
<dbReference type="SUPFAM" id="SSF53822">
    <property type="entry name" value="Periplasmic binding protein-like I"/>
    <property type="match status" value="1"/>
</dbReference>
<feature type="compositionally biased region" description="Polar residues" evidence="9">
    <location>
        <begin position="747"/>
        <end position="758"/>
    </location>
</feature>
<dbReference type="GO" id="GO:0004016">
    <property type="term" value="F:adenylate cyclase activity"/>
    <property type="evidence" value="ECO:0007669"/>
    <property type="project" value="TreeGrafter"/>
</dbReference>
<dbReference type="PROSITE" id="PS50011">
    <property type="entry name" value="PROTEIN_KINASE_DOM"/>
    <property type="match status" value="1"/>
</dbReference>
<keyword evidence="8" id="KW-0141">cGMP biosynthesis</keyword>
<dbReference type="OrthoDB" id="6142301at2759"/>
<dbReference type="InterPro" id="IPR001828">
    <property type="entry name" value="ANF_lig-bd_rcpt"/>
</dbReference>
<evidence type="ECO:0000256" key="4">
    <source>
        <dbReference type="ARBA" id="ARBA00022741"/>
    </source>
</evidence>
<dbReference type="InterPro" id="IPR000719">
    <property type="entry name" value="Prot_kinase_dom"/>
</dbReference>
<dbReference type="InterPro" id="IPR011009">
    <property type="entry name" value="Kinase-like_dom_sf"/>
</dbReference>
<evidence type="ECO:0000256" key="2">
    <source>
        <dbReference type="ARBA" id="ARBA00012202"/>
    </source>
</evidence>
<organism evidence="12 13">
    <name type="scientific">Mytilus edulis</name>
    <name type="common">Blue mussel</name>
    <dbReference type="NCBI Taxonomy" id="6550"/>
    <lineage>
        <taxon>Eukaryota</taxon>
        <taxon>Metazoa</taxon>
        <taxon>Spiralia</taxon>
        <taxon>Lophotrochozoa</taxon>
        <taxon>Mollusca</taxon>
        <taxon>Bivalvia</taxon>
        <taxon>Autobranchia</taxon>
        <taxon>Pteriomorphia</taxon>
        <taxon>Mytilida</taxon>
        <taxon>Mytiloidea</taxon>
        <taxon>Mytilidae</taxon>
        <taxon>Mytilinae</taxon>
        <taxon>Mytilus</taxon>
    </lineage>
</organism>
<sequence>MIPIAELASYRDIPVFSWLANEESLDDKTKVTTLVRVIYPLSQLGGIGILFFSGLNWFRLVMISTAAPESIAYANSLEAAVQSFSVIGFNLVHHYSQVSTNISGTSLDEMFNAIKYEGRIIILVVSDSELRKYMIHADRLGMSSGDYQFFYVKTTLPSPADMKNLQSTDFWKKGDADDEAARKGFENLLYVGTHYRTIILGETKTDQNWQVKAVSAAQTLFGNDSTMPKALQPDSYSIYLHDCVMLYGLALNMTGGNATAVNGTSIRNAAVDVSFQGLSGEIILTQFADRFPYLSIYDLNVTGMFSLVAYLYYTKINGTIETVTDVDDIRWGNGLTSRTYTPPDTPPCGFYNELCPTDNNLTASQTALYAGLGCGMLAAMLIVFLLYRIWKKEQDLNDSTWKVKYQDLDFRIAKNSKSFMALSTAFTQSDGCLTDGTASYTEKYGVTDNTGKSGIDGGDVLKSNNHLAKLKGQIVYLKRLKKQKVKVDRKLLKEMKTLLGIKHTNVASLIGMCTEPGNVSVIWEHCAKGRLCDILENDDIKLDTMFKLSLAIDICKGLEYIYKSDLKYHGNLKSTNCVVDSRWTCKLSDFGPRTIYKNFHNENSDWKTRAESLFWTAPEHLRKWIVQHQKTGSIQGDIYSFGIIAKELVTRDSPFGCEAYIPADEIINKVAATLKVPFRPKFPHMSDDVETMKQTMAIEALKTKVECDRKYDCYDGEVFQSVRRTLVADRTAQLEDEKRKNRCSVIPNASSQDSSKQYYSHLRENRDQEIEDTESSEEETLPDLCEKIKHSDVFKDGQNKLPSADLIQLSSKLPSLQLFDSDQEDADH</sequence>
<keyword evidence="13" id="KW-1185">Reference proteome</keyword>
<dbReference type="Pfam" id="PF07714">
    <property type="entry name" value="PK_Tyr_Ser-Thr"/>
    <property type="match status" value="1"/>
</dbReference>
<dbReference type="GO" id="GO:0005524">
    <property type="term" value="F:ATP binding"/>
    <property type="evidence" value="ECO:0007669"/>
    <property type="project" value="InterPro"/>
</dbReference>
<dbReference type="InterPro" id="IPR050401">
    <property type="entry name" value="Cyclic_nucleotide_synthase"/>
</dbReference>
<dbReference type="AlphaFoldDB" id="A0A8S3Q0H4"/>
<dbReference type="Proteomes" id="UP000683360">
    <property type="component" value="Unassembled WGS sequence"/>
</dbReference>
<reference evidence="12" key="1">
    <citation type="submission" date="2021-03" db="EMBL/GenBank/DDBJ databases">
        <authorList>
            <person name="Bekaert M."/>
        </authorList>
    </citation>
    <scope>NUCLEOTIDE SEQUENCE</scope>
</reference>
<feature type="domain" description="Protein kinase" evidence="11">
    <location>
        <begin position="444"/>
        <end position="746"/>
    </location>
</feature>
<evidence type="ECO:0000256" key="5">
    <source>
        <dbReference type="ARBA" id="ARBA00022989"/>
    </source>
</evidence>
<dbReference type="PANTHER" id="PTHR11920">
    <property type="entry name" value="GUANYLYL CYCLASE"/>
    <property type="match status" value="1"/>
</dbReference>
<dbReference type="GO" id="GO:0005886">
    <property type="term" value="C:plasma membrane"/>
    <property type="evidence" value="ECO:0007669"/>
    <property type="project" value="TreeGrafter"/>
</dbReference>
<evidence type="ECO:0000256" key="10">
    <source>
        <dbReference type="SAM" id="Phobius"/>
    </source>
</evidence>
<keyword evidence="3 10" id="KW-0812">Transmembrane</keyword>
<dbReference type="Gene3D" id="3.40.50.2300">
    <property type="match status" value="1"/>
</dbReference>
<dbReference type="CDD" id="cd06352">
    <property type="entry name" value="PBP1_NPR_GC-like"/>
    <property type="match status" value="1"/>
</dbReference>
<dbReference type="GO" id="GO:0004383">
    <property type="term" value="F:guanylate cyclase activity"/>
    <property type="evidence" value="ECO:0007669"/>
    <property type="project" value="UniProtKB-EC"/>
</dbReference>
<evidence type="ECO:0000256" key="1">
    <source>
        <dbReference type="ARBA" id="ARBA00004370"/>
    </source>
</evidence>
<dbReference type="PANTHER" id="PTHR11920:SF501">
    <property type="entry name" value="GUANYLATE CYCLASE 32E"/>
    <property type="match status" value="1"/>
</dbReference>
<dbReference type="InterPro" id="IPR001245">
    <property type="entry name" value="Ser-Thr/Tyr_kinase_cat_dom"/>
</dbReference>
<comment type="caution">
    <text evidence="12">The sequence shown here is derived from an EMBL/GenBank/DDBJ whole genome shotgun (WGS) entry which is preliminary data.</text>
</comment>
<dbReference type="Gene3D" id="1.10.510.10">
    <property type="entry name" value="Transferase(Phosphotransferase) domain 1"/>
    <property type="match status" value="1"/>
</dbReference>
<dbReference type="Pfam" id="PF01094">
    <property type="entry name" value="ANF_receptor"/>
    <property type="match status" value="1"/>
</dbReference>
<gene>
    <name evidence="12" type="ORF">MEDL_3031</name>
</gene>
<keyword evidence="7 12" id="KW-0456">Lyase</keyword>
<evidence type="ECO:0000313" key="12">
    <source>
        <dbReference type="EMBL" id="CAG2187580.1"/>
    </source>
</evidence>
<evidence type="ECO:0000313" key="13">
    <source>
        <dbReference type="Proteomes" id="UP000683360"/>
    </source>
</evidence>
<feature type="region of interest" description="Disordered" evidence="9">
    <location>
        <begin position="746"/>
        <end position="782"/>
    </location>
</feature>